<dbReference type="PANTHER" id="PTHR42917:SF2">
    <property type="entry name" value="2,4-DIENOYL-COA REDUCTASE [(2E)-ENOYL-COA-PRODUCING]"/>
    <property type="match status" value="1"/>
</dbReference>
<comment type="cofactor">
    <cofactor evidence="1">
        <name>FMN</name>
        <dbReference type="ChEBI" id="CHEBI:58210"/>
    </cofactor>
</comment>
<dbReference type="EMBL" id="UINC01009593">
    <property type="protein sequence ID" value="SVA42992.1"/>
    <property type="molecule type" value="Genomic_DNA"/>
</dbReference>
<dbReference type="InterPro" id="IPR051793">
    <property type="entry name" value="NADH:flavin_oxidoreductase"/>
</dbReference>
<feature type="domain" description="NADH:flavin oxidoreductase/NADH oxidase N-terminal" evidence="9">
    <location>
        <begin position="5"/>
        <end position="60"/>
    </location>
</feature>
<evidence type="ECO:0000256" key="5">
    <source>
        <dbReference type="ARBA" id="ARBA00022723"/>
    </source>
</evidence>
<feature type="non-terminal residue" evidence="10">
    <location>
        <position position="62"/>
    </location>
</feature>
<organism evidence="10">
    <name type="scientific">marine metagenome</name>
    <dbReference type="NCBI Taxonomy" id="408172"/>
    <lineage>
        <taxon>unclassified sequences</taxon>
        <taxon>metagenomes</taxon>
        <taxon>ecological metagenomes</taxon>
    </lineage>
</organism>
<dbReference type="Gene3D" id="3.20.20.70">
    <property type="entry name" value="Aldolase class I"/>
    <property type="match status" value="1"/>
</dbReference>
<keyword evidence="3" id="KW-0285">Flavoprotein</keyword>
<keyword evidence="4" id="KW-0288">FMN</keyword>
<dbReference type="GO" id="GO:0010181">
    <property type="term" value="F:FMN binding"/>
    <property type="evidence" value="ECO:0007669"/>
    <property type="project" value="InterPro"/>
</dbReference>
<keyword evidence="5" id="KW-0479">Metal-binding</keyword>
<evidence type="ECO:0000256" key="7">
    <source>
        <dbReference type="ARBA" id="ARBA00023004"/>
    </source>
</evidence>
<keyword evidence="6" id="KW-0560">Oxidoreductase</keyword>
<accession>A0A381VRQ6</accession>
<dbReference type="SUPFAM" id="SSF51395">
    <property type="entry name" value="FMN-linked oxidoreductases"/>
    <property type="match status" value="1"/>
</dbReference>
<evidence type="ECO:0000256" key="3">
    <source>
        <dbReference type="ARBA" id="ARBA00022630"/>
    </source>
</evidence>
<evidence type="ECO:0000256" key="4">
    <source>
        <dbReference type="ARBA" id="ARBA00022643"/>
    </source>
</evidence>
<dbReference type="AlphaFoldDB" id="A0A381VRQ6"/>
<evidence type="ECO:0000313" key="10">
    <source>
        <dbReference type="EMBL" id="SVA42992.1"/>
    </source>
</evidence>
<evidence type="ECO:0000259" key="9">
    <source>
        <dbReference type="Pfam" id="PF00724"/>
    </source>
</evidence>
<name>A0A381VRQ6_9ZZZZ</name>
<protein>
    <recommendedName>
        <fullName evidence="9">NADH:flavin oxidoreductase/NADH oxidase N-terminal domain-containing protein</fullName>
    </recommendedName>
</protein>
<reference evidence="10" key="1">
    <citation type="submission" date="2018-05" db="EMBL/GenBank/DDBJ databases">
        <authorList>
            <person name="Lanie J.A."/>
            <person name="Ng W.-L."/>
            <person name="Kazmierczak K.M."/>
            <person name="Andrzejewski T.M."/>
            <person name="Davidsen T.M."/>
            <person name="Wayne K.J."/>
            <person name="Tettelin H."/>
            <person name="Glass J.I."/>
            <person name="Rusch D."/>
            <person name="Podicherti R."/>
            <person name="Tsui H.-C.T."/>
            <person name="Winkler M.E."/>
        </authorList>
    </citation>
    <scope>NUCLEOTIDE SEQUENCE</scope>
</reference>
<evidence type="ECO:0000256" key="2">
    <source>
        <dbReference type="ARBA" id="ARBA00001966"/>
    </source>
</evidence>
<keyword evidence="7" id="KW-0408">Iron</keyword>
<evidence type="ECO:0000256" key="1">
    <source>
        <dbReference type="ARBA" id="ARBA00001917"/>
    </source>
</evidence>
<dbReference type="GO" id="GO:0016491">
    <property type="term" value="F:oxidoreductase activity"/>
    <property type="evidence" value="ECO:0007669"/>
    <property type="project" value="UniProtKB-KW"/>
</dbReference>
<dbReference type="InterPro" id="IPR013785">
    <property type="entry name" value="Aldolase_TIM"/>
</dbReference>
<keyword evidence="8" id="KW-0411">Iron-sulfur</keyword>
<gene>
    <name evidence="10" type="ORF">METZ01_LOCUS95846</name>
</gene>
<comment type="cofactor">
    <cofactor evidence="2">
        <name>[4Fe-4S] cluster</name>
        <dbReference type="ChEBI" id="CHEBI:49883"/>
    </cofactor>
</comment>
<evidence type="ECO:0000256" key="8">
    <source>
        <dbReference type="ARBA" id="ARBA00023014"/>
    </source>
</evidence>
<dbReference type="GO" id="GO:0051536">
    <property type="term" value="F:iron-sulfur cluster binding"/>
    <property type="evidence" value="ECO:0007669"/>
    <property type="project" value="UniProtKB-KW"/>
</dbReference>
<dbReference type="GO" id="GO:0046872">
    <property type="term" value="F:metal ion binding"/>
    <property type="evidence" value="ECO:0007669"/>
    <property type="project" value="UniProtKB-KW"/>
</dbReference>
<dbReference type="InterPro" id="IPR001155">
    <property type="entry name" value="OxRdtase_FMN_N"/>
</dbReference>
<proteinExistence type="predicted"/>
<dbReference type="PANTHER" id="PTHR42917">
    <property type="entry name" value="2,4-DIENOYL-COA REDUCTASE"/>
    <property type="match status" value="1"/>
</dbReference>
<dbReference type="Pfam" id="PF00724">
    <property type="entry name" value="Oxidored_FMN"/>
    <property type="match status" value="1"/>
</dbReference>
<sequence>MYENLLEPIDLGPARIPNRIFNPPHGTTLGSEGVVTDNLIAYHEARARGGVGLIILEGMAFH</sequence>
<evidence type="ECO:0000256" key="6">
    <source>
        <dbReference type="ARBA" id="ARBA00023002"/>
    </source>
</evidence>